<organism evidence="5 6">
    <name type="scientific">Streptomyces xanthophaeus</name>
    <dbReference type="NCBI Taxonomy" id="67385"/>
    <lineage>
        <taxon>Bacteria</taxon>
        <taxon>Bacillati</taxon>
        <taxon>Actinomycetota</taxon>
        <taxon>Actinomycetes</taxon>
        <taxon>Kitasatosporales</taxon>
        <taxon>Streptomycetaceae</taxon>
        <taxon>Streptomyces</taxon>
    </lineage>
</organism>
<evidence type="ECO:0000259" key="4">
    <source>
        <dbReference type="SMART" id="SM00563"/>
    </source>
</evidence>
<evidence type="ECO:0000313" key="5">
    <source>
        <dbReference type="EMBL" id="GHI82815.1"/>
    </source>
</evidence>
<dbReference type="CDD" id="cd07989">
    <property type="entry name" value="LPLAT_AGPAT-like"/>
    <property type="match status" value="1"/>
</dbReference>
<accession>A0A919GS02</accession>
<dbReference type="GO" id="GO:0005886">
    <property type="term" value="C:plasma membrane"/>
    <property type="evidence" value="ECO:0007669"/>
    <property type="project" value="TreeGrafter"/>
</dbReference>
<feature type="region of interest" description="Disordered" evidence="3">
    <location>
        <begin position="1"/>
        <end position="21"/>
    </location>
</feature>
<dbReference type="GO" id="GO:0003841">
    <property type="term" value="F:1-acylglycerol-3-phosphate O-acyltransferase activity"/>
    <property type="evidence" value="ECO:0007669"/>
    <property type="project" value="TreeGrafter"/>
</dbReference>
<feature type="domain" description="Phospholipid/glycerol acyltransferase" evidence="4">
    <location>
        <begin position="56"/>
        <end position="177"/>
    </location>
</feature>
<keyword evidence="2" id="KW-0012">Acyltransferase</keyword>
<dbReference type="SMART" id="SM00563">
    <property type="entry name" value="PlsC"/>
    <property type="match status" value="1"/>
</dbReference>
<keyword evidence="1" id="KW-0808">Transferase</keyword>
<dbReference type="EMBL" id="BNEE01000002">
    <property type="protein sequence ID" value="GHI82815.1"/>
    <property type="molecule type" value="Genomic_DNA"/>
</dbReference>
<keyword evidence="6" id="KW-1185">Reference proteome</keyword>
<dbReference type="AlphaFoldDB" id="A0A919GS02"/>
<gene>
    <name evidence="5" type="ORF">Sxan_01790</name>
</gene>
<evidence type="ECO:0000313" key="6">
    <source>
        <dbReference type="Proteomes" id="UP000600026"/>
    </source>
</evidence>
<evidence type="ECO:0000256" key="3">
    <source>
        <dbReference type="SAM" id="MobiDB-lite"/>
    </source>
</evidence>
<comment type="caution">
    <text evidence="5">The sequence shown here is derived from an EMBL/GenBank/DDBJ whole genome shotgun (WGS) entry which is preliminary data.</text>
</comment>
<dbReference type="SUPFAM" id="SSF69593">
    <property type="entry name" value="Glycerol-3-phosphate (1)-acyltransferase"/>
    <property type="match status" value="1"/>
</dbReference>
<sequence>MSTATQAPAPPAVDDVDDTVETGRPSMLSRIADMLVPAFGRLSVTTDTGTTLEPGSILAANHTSLADPAVVLAALHRLGVEPVVMAAAGLWRVPVLGRALARGGHIPVHRGDRRAAAALDAAAEALEQGRLVLIYAEGGLPLRKDAAEAAPGTFRSGLARLAERTGAPVVPVGQAGARRITSGSVAKQLAGVATAPLRRPDLHVHVAAPLRLTGDHQVRTTKARAAVTGAWRTAAARLGEPAALAAYAAEASHGHSERVAA</sequence>
<dbReference type="Proteomes" id="UP000600026">
    <property type="component" value="Unassembled WGS sequence"/>
</dbReference>
<evidence type="ECO:0000256" key="1">
    <source>
        <dbReference type="ARBA" id="ARBA00022679"/>
    </source>
</evidence>
<name>A0A919GS02_9ACTN</name>
<proteinExistence type="predicted"/>
<reference evidence="5" key="1">
    <citation type="submission" date="2020-09" db="EMBL/GenBank/DDBJ databases">
        <title>Whole genome shotgun sequence of Streptomyces xanthophaeus NBRC 12829.</title>
        <authorList>
            <person name="Komaki H."/>
            <person name="Tamura T."/>
        </authorList>
    </citation>
    <scope>NUCLEOTIDE SEQUENCE</scope>
    <source>
        <strain evidence="5">NBRC 12829</strain>
    </source>
</reference>
<dbReference type="GO" id="GO:0006654">
    <property type="term" value="P:phosphatidic acid biosynthetic process"/>
    <property type="evidence" value="ECO:0007669"/>
    <property type="project" value="TreeGrafter"/>
</dbReference>
<dbReference type="Pfam" id="PF01553">
    <property type="entry name" value="Acyltransferase"/>
    <property type="match status" value="1"/>
</dbReference>
<evidence type="ECO:0000256" key="2">
    <source>
        <dbReference type="ARBA" id="ARBA00023315"/>
    </source>
</evidence>
<dbReference type="PANTHER" id="PTHR10434:SF11">
    <property type="entry name" value="1-ACYL-SN-GLYCEROL-3-PHOSPHATE ACYLTRANSFERASE"/>
    <property type="match status" value="1"/>
</dbReference>
<protein>
    <recommendedName>
        <fullName evidence="4">Phospholipid/glycerol acyltransferase domain-containing protein</fullName>
    </recommendedName>
</protein>
<dbReference type="PANTHER" id="PTHR10434">
    <property type="entry name" value="1-ACYL-SN-GLYCEROL-3-PHOSPHATE ACYLTRANSFERASE"/>
    <property type="match status" value="1"/>
</dbReference>
<dbReference type="InterPro" id="IPR002123">
    <property type="entry name" value="Plipid/glycerol_acylTrfase"/>
</dbReference>